<comment type="caution">
    <text evidence="1">The sequence shown here is derived from an EMBL/GenBank/DDBJ whole genome shotgun (WGS) entry which is preliminary data.</text>
</comment>
<accession>A0A149RYK7</accession>
<gene>
    <name evidence="1" type="ORF">AD934_04210</name>
</gene>
<proteinExistence type="predicted"/>
<name>A0A149RYK7_GLUOY</name>
<dbReference type="PATRIC" id="fig|442.8.peg.2494"/>
<organism evidence="1 2">
    <name type="scientific">Gluconobacter oxydans</name>
    <name type="common">Gluconobacter suboxydans</name>
    <dbReference type="NCBI Taxonomy" id="442"/>
    <lineage>
        <taxon>Bacteria</taxon>
        <taxon>Pseudomonadati</taxon>
        <taxon>Pseudomonadota</taxon>
        <taxon>Alphaproteobacteria</taxon>
        <taxon>Acetobacterales</taxon>
        <taxon>Acetobacteraceae</taxon>
        <taxon>Gluconobacter</taxon>
    </lineage>
</organism>
<sequence>MRRHYLPYVPTPRGRPPMRWTDTQEPVSCRKCNEHWAGGDPALTIACTGCNAPAHEPCRRSAGGNERVCACRDEAATQLGLLSRCEGLSWDNRHVKPLLLRDAPIASALMCRSVRTGAPVSRFVS</sequence>
<dbReference type="EMBL" id="LHZG01000143">
    <property type="protein sequence ID" value="KXV19557.1"/>
    <property type="molecule type" value="Genomic_DNA"/>
</dbReference>
<dbReference type="Proteomes" id="UP000075655">
    <property type="component" value="Unassembled WGS sequence"/>
</dbReference>
<dbReference type="RefSeq" id="WP_062500476.1">
    <property type="nucleotide sequence ID" value="NZ_LHZG01000143.1"/>
</dbReference>
<reference evidence="1 2" key="1">
    <citation type="submission" date="2015-06" db="EMBL/GenBank/DDBJ databases">
        <title>Improved classification and identification of acetic acid bacteria using matrix-assisted laser desorption/ionization time-of-flight mass spectrometry; Gluconobacter nephelii and Gluconobacter uchimurae are later heterotypic synonyms of Gluconobacter japonicus and Gluconobacter oxydans, respectively.</title>
        <authorList>
            <person name="Li L."/>
            <person name="Cleenwerck I."/>
            <person name="De Vuyst L."/>
            <person name="Vandamme P."/>
        </authorList>
    </citation>
    <scope>NUCLEOTIDE SEQUENCE [LARGE SCALE GENOMIC DNA]</scope>
    <source>
        <strain evidence="1 2">LMG 1676</strain>
    </source>
</reference>
<evidence type="ECO:0000313" key="2">
    <source>
        <dbReference type="Proteomes" id="UP000075655"/>
    </source>
</evidence>
<evidence type="ECO:0000313" key="1">
    <source>
        <dbReference type="EMBL" id="KXV19557.1"/>
    </source>
</evidence>
<dbReference type="AlphaFoldDB" id="A0A149RYK7"/>
<protein>
    <submittedName>
        <fullName evidence="1">Uncharacterized protein</fullName>
    </submittedName>
</protein>